<accession>A0A9P6NK67</accession>
<evidence type="ECO:0000256" key="1">
    <source>
        <dbReference type="SAM" id="Phobius"/>
    </source>
</evidence>
<feature type="transmembrane region" description="Helical" evidence="1">
    <location>
        <begin position="12"/>
        <end position="33"/>
    </location>
</feature>
<dbReference type="AlphaFoldDB" id="A0A9P6NK67"/>
<name>A0A9P6NK67_9BASI</name>
<dbReference type="EMBL" id="MU167283">
    <property type="protein sequence ID" value="KAG0145070.1"/>
    <property type="molecule type" value="Genomic_DNA"/>
</dbReference>
<sequence>MDHPSPPNDPPYASISYAYTAALILPLLTFGNVDGNQETLSAQRIYEHYKSESLKWEMKLSKNWAAKGRSDS</sequence>
<keyword evidence="1" id="KW-1133">Transmembrane helix</keyword>
<comment type="caution">
    <text evidence="2">The sequence shown here is derived from an EMBL/GenBank/DDBJ whole genome shotgun (WGS) entry which is preliminary data.</text>
</comment>
<gene>
    <name evidence="2" type="ORF">CROQUDRAFT_94290</name>
</gene>
<keyword evidence="1" id="KW-0812">Transmembrane</keyword>
<organism evidence="2 3">
    <name type="scientific">Cronartium quercuum f. sp. fusiforme G11</name>
    <dbReference type="NCBI Taxonomy" id="708437"/>
    <lineage>
        <taxon>Eukaryota</taxon>
        <taxon>Fungi</taxon>
        <taxon>Dikarya</taxon>
        <taxon>Basidiomycota</taxon>
        <taxon>Pucciniomycotina</taxon>
        <taxon>Pucciniomycetes</taxon>
        <taxon>Pucciniales</taxon>
        <taxon>Coleosporiaceae</taxon>
        <taxon>Cronartium</taxon>
    </lineage>
</organism>
<protein>
    <submittedName>
        <fullName evidence="2">Uncharacterized protein</fullName>
    </submittedName>
</protein>
<reference evidence="2" key="1">
    <citation type="submission" date="2013-11" db="EMBL/GenBank/DDBJ databases">
        <title>Genome sequence of the fusiform rust pathogen reveals effectors for host alternation and coevolution with pine.</title>
        <authorList>
            <consortium name="DOE Joint Genome Institute"/>
            <person name="Smith K."/>
            <person name="Pendleton A."/>
            <person name="Kubisiak T."/>
            <person name="Anderson C."/>
            <person name="Salamov A."/>
            <person name="Aerts A."/>
            <person name="Riley R."/>
            <person name="Clum A."/>
            <person name="Lindquist E."/>
            <person name="Ence D."/>
            <person name="Campbell M."/>
            <person name="Kronenberg Z."/>
            <person name="Feau N."/>
            <person name="Dhillon B."/>
            <person name="Hamelin R."/>
            <person name="Burleigh J."/>
            <person name="Smith J."/>
            <person name="Yandell M."/>
            <person name="Nelson C."/>
            <person name="Grigoriev I."/>
            <person name="Davis J."/>
        </authorList>
    </citation>
    <scope>NUCLEOTIDE SEQUENCE</scope>
    <source>
        <strain evidence="2">G11</strain>
    </source>
</reference>
<proteinExistence type="predicted"/>
<keyword evidence="3" id="KW-1185">Reference proteome</keyword>
<keyword evidence="1" id="KW-0472">Membrane</keyword>
<dbReference type="Proteomes" id="UP000886653">
    <property type="component" value="Unassembled WGS sequence"/>
</dbReference>
<evidence type="ECO:0000313" key="3">
    <source>
        <dbReference type="Proteomes" id="UP000886653"/>
    </source>
</evidence>
<evidence type="ECO:0000313" key="2">
    <source>
        <dbReference type="EMBL" id="KAG0145070.1"/>
    </source>
</evidence>